<organism evidence="13 14">
    <name type="scientific">Torulaspora delbrueckii</name>
    <name type="common">Yeast</name>
    <name type="synonym">Candida colliculosa</name>
    <dbReference type="NCBI Taxonomy" id="4950"/>
    <lineage>
        <taxon>Eukaryota</taxon>
        <taxon>Fungi</taxon>
        <taxon>Dikarya</taxon>
        <taxon>Ascomycota</taxon>
        <taxon>Saccharomycotina</taxon>
        <taxon>Saccharomycetes</taxon>
        <taxon>Saccharomycetales</taxon>
        <taxon>Saccharomycetaceae</taxon>
        <taxon>Torulaspora</taxon>
    </lineage>
</organism>
<dbReference type="EMBL" id="HE616749">
    <property type="protein sequence ID" value="CCE94113.1"/>
    <property type="molecule type" value="Genomic_DNA"/>
</dbReference>
<evidence type="ECO:0000256" key="3">
    <source>
        <dbReference type="ARBA" id="ARBA00009667"/>
    </source>
</evidence>
<dbReference type="STRING" id="1076872.G8ZZR9"/>
<dbReference type="PANTHER" id="PTHR43090">
    <property type="entry name" value="1-(5-PHOSPHORIBOSYL)-5-[(5-PHOSPHORIBOSYLAMINO)METHYLIDENEAMINO] IMIDAZOLE-4-CARBOXAMIDE ISOMERASE"/>
    <property type="match status" value="1"/>
</dbReference>
<dbReference type="InterPro" id="IPR013785">
    <property type="entry name" value="Aldolase_TIM"/>
</dbReference>
<keyword evidence="14" id="KW-1185">Reference proteome</keyword>
<dbReference type="Gene3D" id="3.20.20.70">
    <property type="entry name" value="Aldolase class I"/>
    <property type="match status" value="1"/>
</dbReference>
<evidence type="ECO:0000256" key="6">
    <source>
        <dbReference type="ARBA" id="ARBA00022605"/>
    </source>
</evidence>
<dbReference type="Proteomes" id="UP000005627">
    <property type="component" value="Chromosome 8"/>
</dbReference>
<dbReference type="KEGG" id="tdl:TDEL_0H02540"/>
<dbReference type="RefSeq" id="XP_003683324.1">
    <property type="nucleotide sequence ID" value="XM_003683276.1"/>
</dbReference>
<proteinExistence type="inferred from homology"/>
<evidence type="ECO:0000313" key="14">
    <source>
        <dbReference type="Proteomes" id="UP000005627"/>
    </source>
</evidence>
<dbReference type="CDD" id="cd04723">
    <property type="entry name" value="HisA_HisF"/>
    <property type="match status" value="1"/>
</dbReference>
<sequence length="264" mass="29547">MTRFVGCIDLHNGQVKQIVGGTLTDKADDTPRTNFVSQHSSSHYAQLYHDNKVTGCHVIKLGPNNDDAALQALKQAPNFLQVGGGINDTNCLQWLEYASKIIVTSWLFDKRGVFQLDNLVKLAQMCGKDRIVIDLSCRKKIDEQGTRWIVAMNRWQTLTDLELNEETFKSLCEYSNEFLIHAADVEGLCRGIDEELVTKLYEWTKNLPSQIKIVYAGGAKSASDLDLVDKLSHGKVDLTYGSALDIFGGSLVKFNDCCNWNESH</sequence>
<keyword evidence="12" id="KW-0963">Cytoplasm</keyword>
<dbReference type="GO" id="GO:0000105">
    <property type="term" value="P:L-histidine biosynthetic process"/>
    <property type="evidence" value="ECO:0007669"/>
    <property type="project" value="UniProtKB-UniPathway"/>
</dbReference>
<evidence type="ECO:0000256" key="8">
    <source>
        <dbReference type="ARBA" id="ARBA00023235"/>
    </source>
</evidence>
<keyword evidence="7 11" id="KW-0368">Histidine biosynthesis</keyword>
<dbReference type="SUPFAM" id="SSF51366">
    <property type="entry name" value="Ribulose-phoshate binding barrel"/>
    <property type="match status" value="1"/>
</dbReference>
<comment type="subcellular location">
    <subcellularLocation>
        <location evidence="12">Cytoplasm</location>
    </subcellularLocation>
</comment>
<dbReference type="eggNOG" id="KOG3055">
    <property type="taxonomic scope" value="Eukaryota"/>
</dbReference>
<evidence type="ECO:0000313" key="13">
    <source>
        <dbReference type="EMBL" id="CCE94113.1"/>
    </source>
</evidence>
<comment type="similarity">
    <text evidence="3 11">Belongs to the HisA/HisF family.</text>
</comment>
<evidence type="ECO:0000256" key="1">
    <source>
        <dbReference type="ARBA" id="ARBA00000901"/>
    </source>
</evidence>
<dbReference type="Pfam" id="PF00977">
    <property type="entry name" value="His_biosynth"/>
    <property type="match status" value="1"/>
</dbReference>
<dbReference type="OrthoDB" id="446074at2759"/>
<evidence type="ECO:0000256" key="5">
    <source>
        <dbReference type="ARBA" id="ARBA00018464"/>
    </source>
</evidence>
<dbReference type="InterPro" id="IPR011060">
    <property type="entry name" value="RibuloseP-bd_barrel"/>
</dbReference>
<keyword evidence="6 11" id="KW-0028">Amino-acid biosynthesis</keyword>
<evidence type="ECO:0000256" key="12">
    <source>
        <dbReference type="RuleBase" id="RU364022"/>
    </source>
</evidence>
<dbReference type="InterPro" id="IPR044524">
    <property type="entry name" value="Isoase_HisA-like"/>
</dbReference>
<evidence type="ECO:0000256" key="2">
    <source>
        <dbReference type="ARBA" id="ARBA00005133"/>
    </source>
</evidence>
<evidence type="ECO:0000256" key="7">
    <source>
        <dbReference type="ARBA" id="ARBA00023102"/>
    </source>
</evidence>
<dbReference type="GO" id="GO:0000162">
    <property type="term" value="P:L-tryptophan biosynthetic process"/>
    <property type="evidence" value="ECO:0007669"/>
    <property type="project" value="TreeGrafter"/>
</dbReference>
<name>G8ZZR9_TORDE</name>
<keyword evidence="8 12" id="KW-0413">Isomerase</keyword>
<dbReference type="GO" id="GO:0003949">
    <property type="term" value="F:1-(5-phosphoribosyl)-5-[(5-phosphoribosylamino)methylideneamino]imidazole-4-carboxamide isomerase activity"/>
    <property type="evidence" value="ECO:0007669"/>
    <property type="project" value="UniProtKB-EC"/>
</dbReference>
<dbReference type="GO" id="GO:0005737">
    <property type="term" value="C:cytoplasm"/>
    <property type="evidence" value="ECO:0007669"/>
    <property type="project" value="UniProtKB-SubCell"/>
</dbReference>
<dbReference type="EC" id="5.3.1.16" evidence="4 12"/>
<dbReference type="FunFam" id="3.20.20.70:FF:000110">
    <property type="entry name" value="1-(5-phosphoribosyl)-5-[(5-phosphoribosylamino)methylideneamino] imidazole-4-carboxamide isomerase, chloroplastic"/>
    <property type="match status" value="1"/>
</dbReference>
<gene>
    <name evidence="13" type="primary">TDEL0H02540</name>
    <name evidence="13" type="ORF">TDEL_0H02540</name>
</gene>
<evidence type="ECO:0000256" key="4">
    <source>
        <dbReference type="ARBA" id="ARBA00012550"/>
    </source>
</evidence>
<evidence type="ECO:0000256" key="11">
    <source>
        <dbReference type="RuleBase" id="RU003657"/>
    </source>
</evidence>
<reference evidence="13 14" key="1">
    <citation type="journal article" date="2011" name="Proc. Natl. Acad. Sci. U.S.A.">
        <title>Evolutionary erosion of yeast sex chromosomes by mating-type switching accidents.</title>
        <authorList>
            <person name="Gordon J.L."/>
            <person name="Armisen D."/>
            <person name="Proux-Wera E."/>
            <person name="Oheigeartaigh S.S."/>
            <person name="Byrne K.P."/>
            <person name="Wolfe K.H."/>
        </authorList>
    </citation>
    <scope>NUCLEOTIDE SEQUENCE [LARGE SCALE GENOMIC DNA]</scope>
    <source>
        <strain evidence="14">ATCC 10662 / CBS 1146 / NBRC 0425 / NCYC 2629 / NRRL Y-866</strain>
    </source>
</reference>
<dbReference type="InParanoid" id="G8ZZR9"/>
<evidence type="ECO:0000256" key="10">
    <source>
        <dbReference type="ARBA" id="ARBA00031376"/>
    </source>
</evidence>
<evidence type="ECO:0000256" key="9">
    <source>
        <dbReference type="ARBA" id="ARBA00030547"/>
    </source>
</evidence>
<dbReference type="HOGENOM" id="CLU_065050_0_0_1"/>
<dbReference type="FunCoup" id="G8ZZR9">
    <property type="interactions" value="254"/>
</dbReference>
<dbReference type="AlphaFoldDB" id="G8ZZR9"/>
<dbReference type="UniPathway" id="UPA00031">
    <property type="reaction ID" value="UER00009"/>
</dbReference>
<accession>G8ZZR9</accession>
<dbReference type="InterPro" id="IPR011858">
    <property type="entry name" value="His6/HISN3"/>
</dbReference>
<dbReference type="NCBIfam" id="TIGR02129">
    <property type="entry name" value="hisA_euk"/>
    <property type="match status" value="1"/>
</dbReference>
<comment type="catalytic activity">
    <reaction evidence="1 12">
        <text>1-(5-phospho-beta-D-ribosyl)-5-[(5-phospho-beta-D-ribosylamino)methylideneamino]imidazole-4-carboxamide = 5-[(5-phospho-1-deoxy-D-ribulos-1-ylimino)methylamino]-1-(5-phospho-beta-D-ribosyl)imidazole-4-carboxamide</text>
        <dbReference type="Rhea" id="RHEA:15469"/>
        <dbReference type="ChEBI" id="CHEBI:58435"/>
        <dbReference type="ChEBI" id="CHEBI:58525"/>
        <dbReference type="EC" id="5.3.1.16"/>
    </reaction>
</comment>
<dbReference type="PANTHER" id="PTHR43090:SF2">
    <property type="entry name" value="1-(5-PHOSPHORIBOSYL)-5-[(5-PHOSPHORIBOSYLAMINO)METHYLIDENEAMINO] IMIDAZOLE-4-CARBOXAMIDE ISOMERASE"/>
    <property type="match status" value="1"/>
</dbReference>
<dbReference type="InterPro" id="IPR006062">
    <property type="entry name" value="His_biosynth"/>
</dbReference>
<comment type="pathway">
    <text evidence="2 12">Amino-acid biosynthesis; L-histidine biosynthesis; L-histidine from 5-phospho-alpha-D-ribose 1-diphosphate: step 4/9.</text>
</comment>
<dbReference type="GeneID" id="11501277"/>
<protein>
    <recommendedName>
        <fullName evidence="5 12">1-(5-phosphoribosyl)-5-[(5-phosphoribosylamino)methylideneamino] imidazole-4-carboxamide isomerase</fullName>
        <ecNumber evidence="4 12">5.3.1.16</ecNumber>
    </recommendedName>
    <alternativeName>
        <fullName evidence="10 12">5-proFAR isomerase</fullName>
    </alternativeName>
    <alternativeName>
        <fullName evidence="9 12">Phosphoribosylformimino-5-aminoimidazole carboxamide ribotide isomerase</fullName>
    </alternativeName>
</protein>